<evidence type="ECO:0000256" key="1">
    <source>
        <dbReference type="ARBA" id="ARBA00022737"/>
    </source>
</evidence>
<name>A0A0T6B1F1_9SCAR</name>
<evidence type="ECO:0000313" key="5">
    <source>
        <dbReference type="Proteomes" id="UP000051574"/>
    </source>
</evidence>
<dbReference type="Gene3D" id="3.40.50.10190">
    <property type="entry name" value="BRCT domain"/>
    <property type="match status" value="2"/>
</dbReference>
<dbReference type="AlphaFoldDB" id="A0A0T6B1F1"/>
<gene>
    <name evidence="4" type="ORF">AMK59_5271</name>
</gene>
<evidence type="ECO:0000259" key="3">
    <source>
        <dbReference type="PROSITE" id="PS50172"/>
    </source>
</evidence>
<dbReference type="InterPro" id="IPR001357">
    <property type="entry name" value="BRCT_dom"/>
</dbReference>
<proteinExistence type="predicted"/>
<accession>A0A0T6B1F1</accession>
<comment type="caution">
    <text evidence="4">The sequence shown here is derived from an EMBL/GenBank/DDBJ whole genome shotgun (WGS) entry which is preliminary data.</text>
</comment>
<dbReference type="GO" id="GO:0006270">
    <property type="term" value="P:DNA replication initiation"/>
    <property type="evidence" value="ECO:0007669"/>
    <property type="project" value="TreeGrafter"/>
</dbReference>
<dbReference type="Pfam" id="PF00533">
    <property type="entry name" value="BRCT"/>
    <property type="match status" value="1"/>
</dbReference>
<feature type="domain" description="BRCT" evidence="3">
    <location>
        <begin position="172"/>
        <end position="267"/>
    </location>
</feature>
<organism evidence="4 5">
    <name type="scientific">Oryctes borbonicus</name>
    <dbReference type="NCBI Taxonomy" id="1629725"/>
    <lineage>
        <taxon>Eukaryota</taxon>
        <taxon>Metazoa</taxon>
        <taxon>Ecdysozoa</taxon>
        <taxon>Arthropoda</taxon>
        <taxon>Hexapoda</taxon>
        <taxon>Insecta</taxon>
        <taxon>Pterygota</taxon>
        <taxon>Neoptera</taxon>
        <taxon>Endopterygota</taxon>
        <taxon>Coleoptera</taxon>
        <taxon>Polyphaga</taxon>
        <taxon>Scarabaeiformia</taxon>
        <taxon>Scarabaeidae</taxon>
        <taxon>Dynastinae</taxon>
        <taxon>Oryctes</taxon>
    </lineage>
</organism>
<dbReference type="SMART" id="SM00292">
    <property type="entry name" value="BRCT"/>
    <property type="match status" value="2"/>
</dbReference>
<dbReference type="PANTHER" id="PTHR13561">
    <property type="entry name" value="DNA REPLICATION REGULATOR DPB11-RELATED"/>
    <property type="match status" value="1"/>
</dbReference>
<dbReference type="SUPFAM" id="SSF52113">
    <property type="entry name" value="BRCT domain"/>
    <property type="match status" value="2"/>
</dbReference>
<evidence type="ECO:0000256" key="2">
    <source>
        <dbReference type="SAM" id="MobiDB-lite"/>
    </source>
</evidence>
<feature type="compositionally biased region" description="Polar residues" evidence="2">
    <location>
        <begin position="324"/>
        <end position="334"/>
    </location>
</feature>
<dbReference type="Proteomes" id="UP000051574">
    <property type="component" value="Unassembled WGS sequence"/>
</dbReference>
<dbReference type="PANTHER" id="PTHR13561:SF20">
    <property type="entry name" value="DNA TOPOISOMERASE 2-BINDING PROTEIN 1"/>
    <property type="match status" value="1"/>
</dbReference>
<dbReference type="GO" id="GO:0007095">
    <property type="term" value="P:mitotic G2 DNA damage checkpoint signaling"/>
    <property type="evidence" value="ECO:0007669"/>
    <property type="project" value="TreeGrafter"/>
</dbReference>
<dbReference type="GO" id="GO:0033314">
    <property type="term" value="P:mitotic DNA replication checkpoint signaling"/>
    <property type="evidence" value="ECO:0007669"/>
    <property type="project" value="TreeGrafter"/>
</dbReference>
<feature type="region of interest" description="Disordered" evidence="2">
    <location>
        <begin position="324"/>
        <end position="374"/>
    </location>
</feature>
<reference evidence="4 5" key="1">
    <citation type="submission" date="2015-09" db="EMBL/GenBank/DDBJ databases">
        <title>Draft genome of the scarab beetle Oryctes borbonicus.</title>
        <authorList>
            <person name="Meyer J.M."/>
            <person name="Markov G.V."/>
            <person name="Baskaran P."/>
            <person name="Herrmann M."/>
            <person name="Sommer R.J."/>
            <person name="Roedelsperger C."/>
        </authorList>
    </citation>
    <scope>NUCLEOTIDE SEQUENCE [LARGE SCALE GENOMIC DNA]</scope>
    <source>
        <strain evidence="4">OB123</strain>
        <tissue evidence="4">Whole animal</tissue>
    </source>
</reference>
<feature type="domain" description="BRCT" evidence="3">
    <location>
        <begin position="82"/>
        <end position="167"/>
    </location>
</feature>
<dbReference type="EMBL" id="LJIG01016251">
    <property type="protein sequence ID" value="KRT81162.1"/>
    <property type="molecule type" value="Genomic_DNA"/>
</dbReference>
<dbReference type="PROSITE" id="PS50172">
    <property type="entry name" value="BRCT"/>
    <property type="match status" value="2"/>
</dbReference>
<evidence type="ECO:0000313" key="4">
    <source>
        <dbReference type="EMBL" id="KRT81162.1"/>
    </source>
</evidence>
<sequence length="487" mass="55272">PEQENIPADETDINTDIVRQYLKPSTSTQEDTLAQLLKDGTNPFDTKTNTKQTNLTEQTQLQSIDSQTTRCSTTLTEDDMTDLNQMFKNLKFIILNFHEEEEVELRDRIEALGGEVLSKFYKGIPDYAVVPPFNVEIKHTAGEIVTDNWVTECWKENELREVEYYHRPFAVKRNDVLKDCVVTISGYTSTERSFLGDLVKELGGVFQEQFSRVSKNGVLASSHLLSPVASGSKYAAAIKWGRPVVTKEWLLECARLGKFASEKTFLVGDSKAPQEPEETSYEINPDLSLTRNLTNTEKQYENQGTELIADKLKDRIEAADSTLTVNQTHTTSRSGNEKSIELHQLNETPKSRRKSQNEKSIELHQLNETPKSRRYSYNQSIADITPNNILTDNDCSPNVCSQVTPVNKIMKQVRSNYMLGTPPSTPPLPPRWGDVDTPETPLGAFIRPNPSPHLRKEMLKWINTFPETKSRRISTVDKILTLCIWLN</sequence>
<dbReference type="InterPro" id="IPR036420">
    <property type="entry name" value="BRCT_dom_sf"/>
</dbReference>
<keyword evidence="1" id="KW-0677">Repeat</keyword>
<protein>
    <recommendedName>
        <fullName evidence="3">BRCT domain-containing protein</fullName>
    </recommendedName>
</protein>
<keyword evidence="5" id="KW-1185">Reference proteome</keyword>
<dbReference type="OrthoDB" id="6780797at2759"/>
<feature type="non-terminal residue" evidence="4">
    <location>
        <position position="1"/>
    </location>
</feature>